<keyword evidence="1" id="KW-1133">Transmembrane helix</keyword>
<dbReference type="EMBL" id="LAVO01000001">
    <property type="protein sequence ID" value="KOS12152.1"/>
    <property type="molecule type" value="Genomic_DNA"/>
</dbReference>
<dbReference type="PANTHER" id="PTHR37305">
    <property type="entry name" value="INTEGRAL MEMBRANE PROTEIN-RELATED"/>
    <property type="match status" value="1"/>
</dbReference>
<dbReference type="Pfam" id="PF12730">
    <property type="entry name" value="ABC2_membrane_4"/>
    <property type="match status" value="1"/>
</dbReference>
<comment type="caution">
    <text evidence="2">The sequence shown here is derived from an EMBL/GenBank/DDBJ whole genome shotgun (WGS) entry which is preliminary data.</text>
</comment>
<evidence type="ECO:0000313" key="3">
    <source>
        <dbReference type="Proteomes" id="UP000037737"/>
    </source>
</evidence>
<organism evidence="2 3">
    <name type="scientific">Microbacterium aurantiacum</name>
    <dbReference type="NCBI Taxonomy" id="162393"/>
    <lineage>
        <taxon>Bacteria</taxon>
        <taxon>Bacillati</taxon>
        <taxon>Actinomycetota</taxon>
        <taxon>Actinomycetes</taxon>
        <taxon>Micrococcales</taxon>
        <taxon>Microbacteriaceae</taxon>
        <taxon>Microbacterium</taxon>
    </lineage>
</organism>
<keyword evidence="1" id="KW-0812">Transmembrane</keyword>
<feature type="transmembrane region" description="Helical" evidence="1">
    <location>
        <begin position="223"/>
        <end position="244"/>
    </location>
</feature>
<evidence type="ECO:0008006" key="4">
    <source>
        <dbReference type="Google" id="ProtNLM"/>
    </source>
</evidence>
<gene>
    <name evidence="2" type="ORF">XI38_01830</name>
</gene>
<dbReference type="KEGG" id="mcw:A8L33_04455"/>
<feature type="transmembrane region" description="Helical" evidence="1">
    <location>
        <begin position="113"/>
        <end position="139"/>
    </location>
</feature>
<keyword evidence="3" id="KW-1185">Reference proteome</keyword>
<proteinExistence type="predicted"/>
<feature type="transmembrane region" description="Helical" evidence="1">
    <location>
        <begin position="151"/>
        <end position="172"/>
    </location>
</feature>
<feature type="transmembrane region" description="Helical" evidence="1">
    <location>
        <begin position="179"/>
        <end position="203"/>
    </location>
</feature>
<evidence type="ECO:0000313" key="2">
    <source>
        <dbReference type="EMBL" id="KOS12152.1"/>
    </source>
</evidence>
<reference evidence="2" key="1">
    <citation type="submission" date="2015-04" db="EMBL/GenBank/DDBJ databases">
        <title>Complete genome sequence of Microbacterium chocolatum SIT 101, a bacterium enantioselectively hydrolyzing mesomeric diesters.</title>
        <authorList>
            <person name="Li X."/>
            <person name="Xu Y."/>
        </authorList>
    </citation>
    <scope>NUCLEOTIDE SEQUENCE [LARGE SCALE GENOMIC DNA]</scope>
    <source>
        <strain evidence="2">SIT 101</strain>
    </source>
</reference>
<evidence type="ECO:0000256" key="1">
    <source>
        <dbReference type="SAM" id="Phobius"/>
    </source>
</evidence>
<dbReference type="Proteomes" id="UP000037737">
    <property type="component" value="Unassembled WGS sequence"/>
</dbReference>
<protein>
    <recommendedName>
        <fullName evidence="4">ABC-2 type transport system permease protein</fullName>
    </recommendedName>
</protein>
<dbReference type="PANTHER" id="PTHR37305:SF1">
    <property type="entry name" value="MEMBRANE PROTEIN"/>
    <property type="match status" value="1"/>
</dbReference>
<feature type="transmembrane region" description="Helical" evidence="1">
    <location>
        <begin position="65"/>
        <end position="86"/>
    </location>
</feature>
<dbReference type="AlphaFoldDB" id="A0A0M9VMD6"/>
<sequence length="250" mass="25086">MNAAIRVEALKLVRSPVDMIGTLALVAGTLALLGGITVALADGNPELTAKAGAAATLDWNGLLASAAQITAAGGLLGFGVVLSWMFGREFTDGTITGLFALPVSRSRIALAKLTVYTAWSIAVSVVLTLGILALGLLLGYGTPTADDWGGLARHGALTMFTAAIAVPVAWIASVTRSMLASVGGAIALVIIAQVGALAGAGGWMPLAAPALWAMSSGTAVTPVQLALAIAVGIVFAALTCAAWARLQLNR</sequence>
<name>A0A0M9VMD6_9MICO</name>
<dbReference type="OrthoDB" id="4336274at2"/>
<keyword evidence="1" id="KW-0472">Membrane</keyword>
<dbReference type="PATRIC" id="fig|84292.3.peg.383"/>
<accession>A0A0M9VMD6</accession>